<dbReference type="AlphaFoldDB" id="A0A0D2PN69"/>
<dbReference type="EMBL" id="KN817559">
    <property type="protein sequence ID" value="KJA21325.1"/>
    <property type="molecule type" value="Genomic_DNA"/>
</dbReference>
<name>A0A0D2PN69_HYPSF</name>
<feature type="compositionally biased region" description="Polar residues" evidence="1">
    <location>
        <begin position="1"/>
        <end position="10"/>
    </location>
</feature>
<gene>
    <name evidence="2" type="ORF">HYPSUDRAFT_203089</name>
</gene>
<evidence type="ECO:0000313" key="3">
    <source>
        <dbReference type="Proteomes" id="UP000054270"/>
    </source>
</evidence>
<accession>A0A0D2PN69</accession>
<protein>
    <submittedName>
        <fullName evidence="2">Uncharacterized protein</fullName>
    </submittedName>
</protein>
<feature type="region of interest" description="Disordered" evidence="1">
    <location>
        <begin position="1"/>
        <end position="21"/>
    </location>
</feature>
<dbReference type="Proteomes" id="UP000054270">
    <property type="component" value="Unassembled WGS sequence"/>
</dbReference>
<evidence type="ECO:0000256" key="1">
    <source>
        <dbReference type="SAM" id="MobiDB-lite"/>
    </source>
</evidence>
<proteinExistence type="predicted"/>
<evidence type="ECO:0000313" key="2">
    <source>
        <dbReference type="EMBL" id="KJA21325.1"/>
    </source>
</evidence>
<organism evidence="2 3">
    <name type="scientific">Hypholoma sublateritium (strain FD-334 SS-4)</name>
    <dbReference type="NCBI Taxonomy" id="945553"/>
    <lineage>
        <taxon>Eukaryota</taxon>
        <taxon>Fungi</taxon>
        <taxon>Dikarya</taxon>
        <taxon>Basidiomycota</taxon>
        <taxon>Agaricomycotina</taxon>
        <taxon>Agaricomycetes</taxon>
        <taxon>Agaricomycetidae</taxon>
        <taxon>Agaricales</taxon>
        <taxon>Agaricineae</taxon>
        <taxon>Strophariaceae</taxon>
        <taxon>Hypholoma</taxon>
    </lineage>
</organism>
<keyword evidence="3" id="KW-1185">Reference proteome</keyword>
<reference evidence="3" key="1">
    <citation type="submission" date="2014-04" db="EMBL/GenBank/DDBJ databases">
        <title>Evolutionary Origins and Diversification of the Mycorrhizal Mutualists.</title>
        <authorList>
            <consortium name="DOE Joint Genome Institute"/>
            <consortium name="Mycorrhizal Genomics Consortium"/>
            <person name="Kohler A."/>
            <person name="Kuo A."/>
            <person name="Nagy L.G."/>
            <person name="Floudas D."/>
            <person name="Copeland A."/>
            <person name="Barry K.W."/>
            <person name="Cichocki N."/>
            <person name="Veneault-Fourrey C."/>
            <person name="LaButti K."/>
            <person name="Lindquist E.A."/>
            <person name="Lipzen A."/>
            <person name="Lundell T."/>
            <person name="Morin E."/>
            <person name="Murat C."/>
            <person name="Riley R."/>
            <person name="Ohm R."/>
            <person name="Sun H."/>
            <person name="Tunlid A."/>
            <person name="Henrissat B."/>
            <person name="Grigoriev I.V."/>
            <person name="Hibbett D.S."/>
            <person name="Martin F."/>
        </authorList>
    </citation>
    <scope>NUCLEOTIDE SEQUENCE [LARGE SCALE GENOMIC DNA]</scope>
    <source>
        <strain evidence="3">FD-334 SS-4</strain>
    </source>
</reference>
<dbReference type="STRING" id="945553.A0A0D2PN69"/>
<sequence length="199" mass="22601">MHTETQQQLLHSDHPSYSPLAPLSMKSAQKYMTRREALNKYVRAKAHREGTLFNTALDSVIGNENGTGAFVPAISGRMRQDSPRREIRERLRVERFAKAPAHDRAARSLIVDREDTTSEVHDPLPMTTISVSILDIARPAKQKGSAKGFEVVRKLRSVVALSEERGPNLPADDDWEHIYDEEELDTRPSYSSVLRRNER</sequence>
<dbReference type="OrthoDB" id="2739946at2759"/>